<reference evidence="1" key="1">
    <citation type="submission" date="2022-02" db="EMBL/GenBank/DDBJ databases">
        <title>Plant Genome Project.</title>
        <authorList>
            <person name="Zhang R.-G."/>
        </authorList>
    </citation>
    <scope>NUCLEOTIDE SEQUENCE</scope>
    <source>
        <strain evidence="1">AT1</strain>
    </source>
</reference>
<keyword evidence="2" id="KW-1185">Reference proteome</keyword>
<comment type="caution">
    <text evidence="1">The sequence shown here is derived from an EMBL/GenBank/DDBJ whole genome shotgun (WGS) entry which is preliminary data.</text>
</comment>
<evidence type="ECO:0000313" key="1">
    <source>
        <dbReference type="EMBL" id="KAI8525190.1"/>
    </source>
</evidence>
<dbReference type="EMBL" id="CM046400">
    <property type="protein sequence ID" value="KAI8525190.1"/>
    <property type="molecule type" value="Genomic_DNA"/>
</dbReference>
<dbReference type="Proteomes" id="UP001062846">
    <property type="component" value="Chromosome 13"/>
</dbReference>
<protein>
    <submittedName>
        <fullName evidence="1">Uncharacterized protein</fullName>
    </submittedName>
</protein>
<name>A0ACC0L8Z6_RHOML</name>
<accession>A0ACC0L8Z6</accession>
<proteinExistence type="predicted"/>
<organism evidence="1 2">
    <name type="scientific">Rhododendron molle</name>
    <name type="common">Chinese azalea</name>
    <name type="synonym">Azalea mollis</name>
    <dbReference type="NCBI Taxonomy" id="49168"/>
    <lineage>
        <taxon>Eukaryota</taxon>
        <taxon>Viridiplantae</taxon>
        <taxon>Streptophyta</taxon>
        <taxon>Embryophyta</taxon>
        <taxon>Tracheophyta</taxon>
        <taxon>Spermatophyta</taxon>
        <taxon>Magnoliopsida</taxon>
        <taxon>eudicotyledons</taxon>
        <taxon>Gunneridae</taxon>
        <taxon>Pentapetalae</taxon>
        <taxon>asterids</taxon>
        <taxon>Ericales</taxon>
        <taxon>Ericaceae</taxon>
        <taxon>Ericoideae</taxon>
        <taxon>Rhodoreae</taxon>
        <taxon>Rhododendron</taxon>
    </lineage>
</organism>
<sequence>MVVNLSKKKSERLCYRTCGGSETTIKTPPQPQDCKMLAMAQIHHNPKDTTIEQLVPIFLSLLKDEFPDVCLNISANLIKSIRLGTHLGMENRS</sequence>
<gene>
    <name evidence="1" type="ORF">RHMOL_Rhmol13G0209800</name>
</gene>
<evidence type="ECO:0000313" key="2">
    <source>
        <dbReference type="Proteomes" id="UP001062846"/>
    </source>
</evidence>